<dbReference type="OrthoDB" id="7696469at2759"/>
<evidence type="ECO:0000256" key="1">
    <source>
        <dbReference type="SAM" id="SignalP"/>
    </source>
</evidence>
<dbReference type="PANTHER" id="PTHR47890:SF1">
    <property type="entry name" value="LD24308P"/>
    <property type="match status" value="1"/>
</dbReference>
<organism evidence="2 3">
    <name type="scientific">Nasonia vitripennis</name>
    <name type="common">Parasitic wasp</name>
    <dbReference type="NCBI Taxonomy" id="7425"/>
    <lineage>
        <taxon>Eukaryota</taxon>
        <taxon>Metazoa</taxon>
        <taxon>Ecdysozoa</taxon>
        <taxon>Arthropoda</taxon>
        <taxon>Hexapoda</taxon>
        <taxon>Insecta</taxon>
        <taxon>Pterygota</taxon>
        <taxon>Neoptera</taxon>
        <taxon>Endopterygota</taxon>
        <taxon>Hymenoptera</taxon>
        <taxon>Apocrita</taxon>
        <taxon>Proctotrupomorpha</taxon>
        <taxon>Chalcidoidea</taxon>
        <taxon>Pteromalidae</taxon>
        <taxon>Pteromalinae</taxon>
        <taxon>Nasonia</taxon>
    </lineage>
</organism>
<dbReference type="InParanoid" id="A0A7M7J2X8"/>
<sequence length="674" mass="77048">MARFTPFVCFLLLAFPYVQVSAFDPVSIAAVSALIGIVTGIITFANQASEGIKGGMRYLGEEPENDDGYKRPFNPMHSSLMDQLRYLSKKSDLLKADIDDMRDEIINQVSEKVPGLVELNSRLSEIFVKSVSIAKDYDNFLRYYEHPEKYDKNRVIQFARKMVSDDSTGVTHQLERIHTLLVRRDITTPSAVVLLANHIDLFIRNAKLFKSPQQLLYDFLNSIIYTEIKGYLTIKYCYNLLSLYKQEGKFGAHIEDAEHDFGKRLNITVETFKSAMNLVSRELWRNNPVQHIEDVTYTELKHVFQKYIINEYDISPGDQCKNQCSDYRRPESKAPHRCAYQGEICEITHCDGYLFDCQYKIDTEMSICPSGRDSSRRYDYIDYANGLRYGDSKHKCSMNPLTTTRKLSGLWWCDPCMCVCADTSKKSESRFNLDPVMANSAENYVLTGARLVKRNRMIHIQIQEGQLLQNGRINASTLRWSKINENPISYHTLQWEQKREIHLDDLMAPKNHVLTGLSFTTIQVDSAYTKRLKLQAYAAPLYFHSGEVIDKHQMPLYPKDFSPTNATNEIKLDNLDVPTRTSVQTVTKSKQDQFLKFGPTGLDKDVGQSTIPFIDIQEVTTSPAIPMSGAGIYHKSRSGNGGFLALRLFSYDYAQHLEADLPEDYESLDSVKGL</sequence>
<dbReference type="PANTHER" id="PTHR47890">
    <property type="entry name" value="LD24308P"/>
    <property type="match status" value="1"/>
</dbReference>
<name>A0A7M7J2X8_NASVI</name>
<dbReference type="InterPro" id="IPR032062">
    <property type="entry name" value="DUF4803"/>
</dbReference>
<dbReference type="EnsemblMetazoa" id="XM_016988338">
    <property type="protein sequence ID" value="XP_016843827"/>
    <property type="gene ID" value="LOC103316723"/>
</dbReference>
<evidence type="ECO:0000313" key="3">
    <source>
        <dbReference type="Proteomes" id="UP000002358"/>
    </source>
</evidence>
<dbReference type="RefSeq" id="XP_016843827.1">
    <property type="nucleotide sequence ID" value="XM_016988338.1"/>
</dbReference>
<keyword evidence="1" id="KW-0732">Signal</keyword>
<protein>
    <submittedName>
        <fullName evidence="2">Uncharacterized protein</fullName>
    </submittedName>
</protein>
<accession>A0A7M7J2X8</accession>
<dbReference type="Proteomes" id="UP000002358">
    <property type="component" value="Chromosome 4"/>
</dbReference>
<dbReference type="AlphaFoldDB" id="A0A7M7J2X8"/>
<feature type="chain" id="PRO_5029786844" evidence="1">
    <location>
        <begin position="23"/>
        <end position="674"/>
    </location>
</feature>
<dbReference type="GeneID" id="103316723"/>
<proteinExistence type="predicted"/>
<dbReference type="Pfam" id="PF16061">
    <property type="entry name" value="DUF4803"/>
    <property type="match status" value="1"/>
</dbReference>
<dbReference type="KEGG" id="nvi:103316723"/>
<evidence type="ECO:0000313" key="2">
    <source>
        <dbReference type="EnsemblMetazoa" id="XP_016843827"/>
    </source>
</evidence>
<reference evidence="2" key="1">
    <citation type="submission" date="2021-01" db="UniProtKB">
        <authorList>
            <consortium name="EnsemblMetazoa"/>
        </authorList>
    </citation>
    <scope>IDENTIFICATION</scope>
</reference>
<keyword evidence="3" id="KW-1185">Reference proteome</keyword>
<feature type="signal peptide" evidence="1">
    <location>
        <begin position="1"/>
        <end position="22"/>
    </location>
</feature>